<dbReference type="Pfam" id="PF14204">
    <property type="entry name" value="Ribosomal_L18_c"/>
    <property type="match status" value="2"/>
</dbReference>
<accession>A0A4S4DPR6</accession>
<comment type="subunit">
    <text evidence="3">Component of the large ribosomal subunit (LSU).</text>
</comment>
<comment type="similarity">
    <text evidence="2">Belongs to the universal ribosomal protein uL18 family.</text>
</comment>
<dbReference type="EMBL" id="SDRB02010666">
    <property type="protein sequence ID" value="THG05072.1"/>
    <property type="molecule type" value="Genomic_DNA"/>
</dbReference>
<dbReference type="Gene3D" id="3.30.420.100">
    <property type="match status" value="4"/>
</dbReference>
<dbReference type="AlphaFoldDB" id="A0A4S4DPR6"/>
<dbReference type="STRING" id="542762.A0A4S4DPR6"/>
<dbReference type="Proteomes" id="UP000306102">
    <property type="component" value="Unassembled WGS sequence"/>
</dbReference>
<dbReference type="InterPro" id="IPR005485">
    <property type="entry name" value="Rbsml_uL18_euk_arch"/>
</dbReference>
<dbReference type="GO" id="GO:0003735">
    <property type="term" value="F:structural constituent of ribosome"/>
    <property type="evidence" value="ECO:0007669"/>
    <property type="project" value="InterPro"/>
</dbReference>
<dbReference type="Pfam" id="PF17144">
    <property type="entry name" value="Ribosomal_L5e"/>
    <property type="match status" value="2"/>
</dbReference>
<dbReference type="GO" id="GO:0022625">
    <property type="term" value="C:cytosolic large ribosomal subunit"/>
    <property type="evidence" value="ECO:0007669"/>
    <property type="project" value="TreeGrafter"/>
</dbReference>
<comment type="caution">
    <text evidence="8">The sequence shown here is derived from an EMBL/GenBank/DDBJ whole genome shotgun (WGS) entry which is preliminary data.</text>
</comment>
<evidence type="ECO:0000259" key="7">
    <source>
        <dbReference type="Pfam" id="PF14204"/>
    </source>
</evidence>
<feature type="domain" description="Large ribosomal subunit protein uL18 C-terminal eukaryotes" evidence="7">
    <location>
        <begin position="283"/>
        <end position="313"/>
    </location>
</feature>
<evidence type="ECO:0000313" key="9">
    <source>
        <dbReference type="Proteomes" id="UP000306102"/>
    </source>
</evidence>
<dbReference type="GO" id="GO:0000027">
    <property type="term" value="P:ribosomal large subunit assembly"/>
    <property type="evidence" value="ECO:0007669"/>
    <property type="project" value="TreeGrafter"/>
</dbReference>
<name>A0A4S4DPR6_CAMSN</name>
<evidence type="ECO:0000256" key="2">
    <source>
        <dbReference type="ARBA" id="ARBA00007116"/>
    </source>
</evidence>
<keyword evidence="9" id="KW-1185">Reference proteome</keyword>
<evidence type="ECO:0000313" key="8">
    <source>
        <dbReference type="EMBL" id="THG05072.1"/>
    </source>
</evidence>
<dbReference type="InterPro" id="IPR057268">
    <property type="entry name" value="Ribosomal_L18"/>
</dbReference>
<keyword evidence="4" id="KW-0963">Cytoplasm</keyword>
<proteinExistence type="inferred from homology"/>
<dbReference type="GO" id="GO:0006412">
    <property type="term" value="P:translation"/>
    <property type="evidence" value="ECO:0007669"/>
    <property type="project" value="InterPro"/>
</dbReference>
<protein>
    <recommendedName>
        <fullName evidence="7">Large ribosomal subunit protein uL18 C-terminal eukaryotes domain-containing protein</fullName>
    </recommendedName>
</protein>
<keyword evidence="6" id="KW-0687">Ribonucleoprotein</keyword>
<feature type="domain" description="Large ribosomal subunit protein uL18 C-terminal eukaryotes" evidence="7">
    <location>
        <begin position="124"/>
        <end position="154"/>
    </location>
</feature>
<gene>
    <name evidence="8" type="ORF">TEA_012878</name>
</gene>
<dbReference type="PANTHER" id="PTHR23410">
    <property type="entry name" value="RIBOSOMAL PROTEIN L5-RELATED"/>
    <property type="match status" value="1"/>
</dbReference>
<sequence length="369" mass="41787">MVLASAYAHELPRYGLEVGLTNYAAAYCTGLLLACRVLKILEMEDEYEGNVEGALDSGLDIPHSDKRFSGFSKDSKQLDAEVHRKYIYGAHVAAYMKILMEDEPEKYQSHSVEYIKRGIEPNGIEELYKKVHAAIRADPTQMKSEKGPHKQHKRAFAGDMVLASAYAHELPRYGLEVGLTNYAAAYCTGLLLACRVLKILEMEDEYEGNVEGALDGGLDIPHSDKRFSGFSKDSKQLDAEVHRKHIYGGHVAAYMKILMEDEPEKYQSHFVEYIKRGIEPDGIEELHKKVHAAIRRDPTQMKSEKEPHKQHKRDKFGSLTQLLRCKRLVILYNLKKLTCDERKASLIERLNALNAAAGADEEMDDEDDE</sequence>
<evidence type="ECO:0000256" key="4">
    <source>
        <dbReference type="ARBA" id="ARBA00022490"/>
    </source>
</evidence>
<evidence type="ECO:0000256" key="6">
    <source>
        <dbReference type="ARBA" id="ARBA00023274"/>
    </source>
</evidence>
<comment type="subcellular location">
    <subcellularLocation>
        <location evidence="1">Cytoplasm</location>
    </subcellularLocation>
</comment>
<evidence type="ECO:0000256" key="1">
    <source>
        <dbReference type="ARBA" id="ARBA00004496"/>
    </source>
</evidence>
<organism evidence="8 9">
    <name type="scientific">Camellia sinensis var. sinensis</name>
    <name type="common">China tea</name>
    <dbReference type="NCBI Taxonomy" id="542762"/>
    <lineage>
        <taxon>Eukaryota</taxon>
        <taxon>Viridiplantae</taxon>
        <taxon>Streptophyta</taxon>
        <taxon>Embryophyta</taxon>
        <taxon>Tracheophyta</taxon>
        <taxon>Spermatophyta</taxon>
        <taxon>Magnoliopsida</taxon>
        <taxon>eudicotyledons</taxon>
        <taxon>Gunneridae</taxon>
        <taxon>Pentapetalae</taxon>
        <taxon>asterids</taxon>
        <taxon>Ericales</taxon>
        <taxon>Theaceae</taxon>
        <taxon>Camellia</taxon>
    </lineage>
</organism>
<dbReference type="InterPro" id="IPR025607">
    <property type="entry name" value="Ribosomal_uL18_C_euk"/>
</dbReference>
<dbReference type="GO" id="GO:0008097">
    <property type="term" value="F:5S rRNA binding"/>
    <property type="evidence" value="ECO:0007669"/>
    <property type="project" value="InterPro"/>
</dbReference>
<dbReference type="SUPFAM" id="SSF53137">
    <property type="entry name" value="Translational machinery components"/>
    <property type="match status" value="2"/>
</dbReference>
<reference evidence="8 9" key="1">
    <citation type="journal article" date="2018" name="Proc. Natl. Acad. Sci. U.S.A.">
        <title>Draft genome sequence of Camellia sinensis var. sinensis provides insights into the evolution of the tea genome and tea quality.</title>
        <authorList>
            <person name="Wei C."/>
            <person name="Yang H."/>
            <person name="Wang S."/>
            <person name="Zhao J."/>
            <person name="Liu C."/>
            <person name="Gao L."/>
            <person name="Xia E."/>
            <person name="Lu Y."/>
            <person name="Tai Y."/>
            <person name="She G."/>
            <person name="Sun J."/>
            <person name="Cao H."/>
            <person name="Tong W."/>
            <person name="Gao Q."/>
            <person name="Li Y."/>
            <person name="Deng W."/>
            <person name="Jiang X."/>
            <person name="Wang W."/>
            <person name="Chen Q."/>
            <person name="Zhang S."/>
            <person name="Li H."/>
            <person name="Wu J."/>
            <person name="Wang P."/>
            <person name="Li P."/>
            <person name="Shi C."/>
            <person name="Zheng F."/>
            <person name="Jian J."/>
            <person name="Huang B."/>
            <person name="Shan D."/>
            <person name="Shi M."/>
            <person name="Fang C."/>
            <person name="Yue Y."/>
            <person name="Li F."/>
            <person name="Li D."/>
            <person name="Wei S."/>
            <person name="Han B."/>
            <person name="Jiang C."/>
            <person name="Yin Y."/>
            <person name="Xia T."/>
            <person name="Zhang Z."/>
            <person name="Bennetzen J.L."/>
            <person name="Zhao S."/>
            <person name="Wan X."/>
        </authorList>
    </citation>
    <scope>NUCLEOTIDE SEQUENCE [LARGE SCALE GENOMIC DNA]</scope>
    <source>
        <strain evidence="9">cv. Shuchazao</strain>
        <tissue evidence="8">Leaf</tissue>
    </source>
</reference>
<evidence type="ECO:0000256" key="3">
    <source>
        <dbReference type="ARBA" id="ARBA00011113"/>
    </source>
</evidence>
<dbReference type="CDD" id="cd00432">
    <property type="entry name" value="Ribosomal_L18_L5e"/>
    <property type="match status" value="2"/>
</dbReference>
<keyword evidence="5" id="KW-0689">Ribosomal protein</keyword>
<evidence type="ECO:0000256" key="5">
    <source>
        <dbReference type="ARBA" id="ARBA00022980"/>
    </source>
</evidence>
<dbReference type="PANTHER" id="PTHR23410:SF35">
    <property type="entry name" value="LARGE RIBOSOMAL SUBUNIT PROTEIN UL18Y-RELATED"/>
    <property type="match status" value="1"/>
</dbReference>